<evidence type="ECO:0000313" key="4">
    <source>
        <dbReference type="Proteomes" id="UP000054877"/>
    </source>
</evidence>
<dbReference type="PATRIC" id="fig|452.5.peg.1209"/>
<keyword evidence="4" id="KW-1185">Reference proteome</keyword>
<dbReference type="Proteomes" id="UP000054877">
    <property type="component" value="Unassembled WGS sequence"/>
</dbReference>
<dbReference type="InterPro" id="IPR025433">
    <property type="entry name" value="DUF4168"/>
</dbReference>
<feature type="signal peptide" evidence="1">
    <location>
        <begin position="1"/>
        <end position="22"/>
    </location>
</feature>
<dbReference type="EMBL" id="LNYX01000013">
    <property type="protein sequence ID" value="KTD64289.1"/>
    <property type="molecule type" value="Genomic_DNA"/>
</dbReference>
<sequence length="122" mass="13762">MKKIALFLSFITGFSFSLMATAATNNTVQQTPATNQSASNVSESDLNKFANAHKEVMQIQQKYQQQIQTNQDQKAAVQLQQKAYMEMSKAVENNGLTTQQYSQIAQQIQQSPQLQKKLQNMQ</sequence>
<feature type="chain" id="PRO_5006918269" description="DUF4168 domain-containing protein" evidence="1">
    <location>
        <begin position="23"/>
        <end position="122"/>
    </location>
</feature>
<evidence type="ECO:0000256" key="1">
    <source>
        <dbReference type="SAM" id="SignalP"/>
    </source>
</evidence>
<evidence type="ECO:0000259" key="2">
    <source>
        <dbReference type="Pfam" id="PF13767"/>
    </source>
</evidence>
<comment type="caution">
    <text evidence="3">The sequence shown here is derived from an EMBL/GenBank/DDBJ whole genome shotgun (WGS) entry which is preliminary data.</text>
</comment>
<keyword evidence="1" id="KW-0732">Signal</keyword>
<protein>
    <recommendedName>
        <fullName evidence="2">DUF4168 domain-containing protein</fullName>
    </recommendedName>
</protein>
<organism evidence="3 4">
    <name type="scientific">Legionella spiritensis</name>
    <dbReference type="NCBI Taxonomy" id="452"/>
    <lineage>
        <taxon>Bacteria</taxon>
        <taxon>Pseudomonadati</taxon>
        <taxon>Pseudomonadota</taxon>
        <taxon>Gammaproteobacteria</taxon>
        <taxon>Legionellales</taxon>
        <taxon>Legionellaceae</taxon>
        <taxon>Legionella</taxon>
    </lineage>
</organism>
<gene>
    <name evidence="3" type="ORF">Lspi_1096</name>
</gene>
<accession>A0A0W0Z5C2</accession>
<proteinExistence type="predicted"/>
<reference evidence="3 4" key="1">
    <citation type="submission" date="2015-11" db="EMBL/GenBank/DDBJ databases">
        <title>Genomic analysis of 38 Legionella species identifies large and diverse effector repertoires.</title>
        <authorList>
            <person name="Burstein D."/>
            <person name="Amaro F."/>
            <person name="Zusman T."/>
            <person name="Lifshitz Z."/>
            <person name="Cohen O."/>
            <person name="Gilbert J.A."/>
            <person name="Pupko T."/>
            <person name="Shuman H.A."/>
            <person name="Segal G."/>
        </authorList>
    </citation>
    <scope>NUCLEOTIDE SEQUENCE [LARGE SCALE GENOMIC DNA]</scope>
    <source>
        <strain evidence="3 4">Mt.St.Helens-9</strain>
    </source>
</reference>
<feature type="domain" description="DUF4168" evidence="2">
    <location>
        <begin position="42"/>
        <end position="117"/>
    </location>
</feature>
<dbReference type="Pfam" id="PF13767">
    <property type="entry name" value="DUF4168"/>
    <property type="match status" value="1"/>
</dbReference>
<dbReference type="AlphaFoldDB" id="A0A0W0Z5C2"/>
<dbReference type="RefSeq" id="WP_058483037.1">
    <property type="nucleotide sequence ID" value="NZ_CAAAII010000005.1"/>
</dbReference>
<name>A0A0W0Z5C2_LEGSP</name>
<evidence type="ECO:0000313" key="3">
    <source>
        <dbReference type="EMBL" id="KTD64289.1"/>
    </source>
</evidence>